<feature type="transmembrane region" description="Helical" evidence="1">
    <location>
        <begin position="142"/>
        <end position="164"/>
    </location>
</feature>
<keyword evidence="1" id="KW-1133">Transmembrane helix</keyword>
<keyword evidence="3" id="KW-0418">Kinase</keyword>
<feature type="transmembrane region" description="Helical" evidence="1">
    <location>
        <begin position="76"/>
        <end position="95"/>
    </location>
</feature>
<keyword evidence="1" id="KW-0472">Membrane</keyword>
<feature type="transmembrane region" description="Helical" evidence="1">
    <location>
        <begin position="176"/>
        <end position="196"/>
    </location>
</feature>
<dbReference type="STRING" id="33968.BMS77_10020"/>
<dbReference type="AlphaFoldDB" id="A0A1X0VBF9"/>
<dbReference type="Pfam" id="PF14501">
    <property type="entry name" value="HATPase_c_5"/>
    <property type="match status" value="1"/>
</dbReference>
<feature type="transmembrane region" description="Helical" evidence="1">
    <location>
        <begin position="102"/>
        <end position="122"/>
    </location>
</feature>
<evidence type="ECO:0000313" key="4">
    <source>
        <dbReference type="Proteomes" id="UP000192288"/>
    </source>
</evidence>
<feature type="transmembrane region" description="Helical" evidence="1">
    <location>
        <begin position="6"/>
        <end position="26"/>
    </location>
</feature>
<evidence type="ECO:0000259" key="2">
    <source>
        <dbReference type="Pfam" id="PF14501"/>
    </source>
</evidence>
<proteinExistence type="predicted"/>
<organism evidence="3 4">
    <name type="scientific">Leuconostoc pseudomesenteroides</name>
    <dbReference type="NCBI Taxonomy" id="33968"/>
    <lineage>
        <taxon>Bacteria</taxon>
        <taxon>Bacillati</taxon>
        <taxon>Bacillota</taxon>
        <taxon>Bacilli</taxon>
        <taxon>Lactobacillales</taxon>
        <taxon>Lactobacillaceae</taxon>
        <taxon>Leuconostoc</taxon>
    </lineage>
</organism>
<feature type="domain" description="Sensor histidine kinase NatK-like C-terminal" evidence="2">
    <location>
        <begin position="351"/>
        <end position="441"/>
    </location>
</feature>
<dbReference type="GO" id="GO:0016301">
    <property type="term" value="F:kinase activity"/>
    <property type="evidence" value="ECO:0007669"/>
    <property type="project" value="UniProtKB-KW"/>
</dbReference>
<dbReference type="Gene3D" id="3.30.565.10">
    <property type="entry name" value="Histidine kinase-like ATPase, C-terminal domain"/>
    <property type="match status" value="1"/>
</dbReference>
<keyword evidence="1" id="KW-0812">Transmembrane</keyword>
<dbReference type="Proteomes" id="UP000192288">
    <property type="component" value="Unassembled WGS sequence"/>
</dbReference>
<dbReference type="eggNOG" id="COG3290">
    <property type="taxonomic scope" value="Bacteria"/>
</dbReference>
<protein>
    <submittedName>
        <fullName evidence="3">Histidine kinase</fullName>
    </submittedName>
</protein>
<dbReference type="EMBL" id="MPLS01000057">
    <property type="protein sequence ID" value="ORI97065.1"/>
    <property type="molecule type" value="Genomic_DNA"/>
</dbReference>
<comment type="caution">
    <text evidence="3">The sequence shown here is derived from an EMBL/GenBank/DDBJ whole genome shotgun (WGS) entry which is preliminary data.</text>
</comment>
<sequence>MKLMIEIYVSNLTLLAVMLGMVAIFFRQSLFINYRPTRVTLGILGSLLFYLWFLMAQNTVGFVQLLSNEIGKQWHLDFSLLLSLLIVVCFCWFVVIPAKSNLLASCFWTSILVAGLYASQFIGDIIFNQLLPLLQSLHFVSAWGRTGIELILVVATTLMLKYWLKPTLVQTTNRNQFVQITLILMVNMSTMGLFYFMRDIYYPVALSFEKVWLVVLLIVVLNTFVLVIYQGQNIYYLKLHQIERENEILQREIAAINLTKANWEKITAIKHDLRNQNIVLLGLIEQSDYDQAKTLIRNGMSELTMGTHFFTRNTLLNYLLNEKNNLAKAQGIQLNSQILVPESLTIPNDILAIVIGNLLDNAFSAVARHRQGKQIVSLVVKAVNQKLLIQVSNAFNVDEVDSRRDRLQKGFGLKNIKQIVEKYDGLYQQQINGSQYDVSIIFFDI</sequence>
<name>A0A1X0VBF9_LEUPS</name>
<accession>A0A1X0VBF9</accession>
<dbReference type="SUPFAM" id="SSF55874">
    <property type="entry name" value="ATPase domain of HSP90 chaperone/DNA topoisomerase II/histidine kinase"/>
    <property type="match status" value="1"/>
</dbReference>
<dbReference type="InterPro" id="IPR036890">
    <property type="entry name" value="HATPase_C_sf"/>
</dbReference>
<keyword evidence="3" id="KW-0808">Transferase</keyword>
<dbReference type="InterPro" id="IPR032834">
    <property type="entry name" value="NatK-like_C"/>
</dbReference>
<reference evidence="3 4" key="1">
    <citation type="journal article" date="2017" name="Front. Microbiol.">
        <title>Genomic Characterization of Dairy Associated Leuconostoc Species and Diversity of Leuconostocs in Undefined Mixed Mesophilic Starter Cultures.</title>
        <authorList>
            <person name="Frantzen C.A."/>
            <person name="Kot W."/>
            <person name="Pedersen T.B."/>
            <person name="Ardo Y.M."/>
            <person name="Broadbent J.R."/>
            <person name="Neve H."/>
            <person name="Hansen L.H."/>
            <person name="Dal Bello F."/>
            <person name="Ostlie H.M."/>
            <person name="Kleppen H.P."/>
            <person name="Vogensen F.K."/>
            <person name="Holo H."/>
        </authorList>
    </citation>
    <scope>NUCLEOTIDE SEQUENCE [LARGE SCALE GENOMIC DNA]</scope>
    <source>
        <strain evidence="3 4">LMGCF08</strain>
    </source>
</reference>
<feature type="transmembrane region" description="Helical" evidence="1">
    <location>
        <begin position="38"/>
        <end position="56"/>
    </location>
</feature>
<feature type="transmembrane region" description="Helical" evidence="1">
    <location>
        <begin position="211"/>
        <end position="229"/>
    </location>
</feature>
<dbReference type="RefSeq" id="WP_080519625.1">
    <property type="nucleotide sequence ID" value="NZ_MPLS01000057.1"/>
</dbReference>
<evidence type="ECO:0000256" key="1">
    <source>
        <dbReference type="SAM" id="Phobius"/>
    </source>
</evidence>
<evidence type="ECO:0000313" key="3">
    <source>
        <dbReference type="EMBL" id="ORI97065.1"/>
    </source>
</evidence>
<gene>
    <name evidence="3" type="ORF">BMR96_09245</name>
</gene>